<dbReference type="PANTHER" id="PTHR48190">
    <property type="entry name" value="PROGRAMMED CELL DEATH PROTEIN 7"/>
    <property type="match status" value="1"/>
</dbReference>
<dbReference type="STRING" id="61819.ENSACIP00000003252"/>
<dbReference type="Pfam" id="PF16021">
    <property type="entry name" value="PDCD7"/>
    <property type="match status" value="1"/>
</dbReference>
<feature type="compositionally biased region" description="Low complexity" evidence="2">
    <location>
        <begin position="156"/>
        <end position="170"/>
    </location>
</feature>
<feature type="region of interest" description="Disordered" evidence="2">
    <location>
        <begin position="20"/>
        <end position="40"/>
    </location>
</feature>
<feature type="region of interest" description="Disordered" evidence="2">
    <location>
        <begin position="82"/>
        <end position="102"/>
    </location>
</feature>
<reference evidence="3" key="2">
    <citation type="submission" date="2025-09" db="UniProtKB">
        <authorList>
            <consortium name="Ensembl"/>
        </authorList>
    </citation>
    <scope>IDENTIFICATION</scope>
</reference>
<evidence type="ECO:0000256" key="2">
    <source>
        <dbReference type="SAM" id="MobiDB-lite"/>
    </source>
</evidence>
<dbReference type="Ensembl" id="ENSACIT00000003364.1">
    <property type="protein sequence ID" value="ENSACIP00000003252.1"/>
    <property type="gene ID" value="ENSACIG00000002556.1"/>
</dbReference>
<keyword evidence="4" id="KW-1185">Reference proteome</keyword>
<dbReference type="PANTHER" id="PTHR48190:SF2">
    <property type="entry name" value="PROGRAMMED CELL DEATH PROTEIN 7"/>
    <property type="match status" value="1"/>
</dbReference>
<accession>A0A3Q0QYR4</accession>
<feature type="region of interest" description="Disordered" evidence="2">
    <location>
        <begin position="148"/>
        <end position="170"/>
    </location>
</feature>
<dbReference type="InterPro" id="IPR031974">
    <property type="entry name" value="PDCD7"/>
</dbReference>
<feature type="region of interest" description="Disordered" evidence="2">
    <location>
        <begin position="377"/>
        <end position="400"/>
    </location>
</feature>
<feature type="compositionally biased region" description="Basic and acidic residues" evidence="2">
    <location>
        <begin position="382"/>
        <end position="400"/>
    </location>
</feature>
<evidence type="ECO:0000256" key="1">
    <source>
        <dbReference type="SAM" id="Coils"/>
    </source>
</evidence>
<evidence type="ECO:0000313" key="3">
    <source>
        <dbReference type="Ensembl" id="ENSACIP00000003252.1"/>
    </source>
</evidence>
<dbReference type="GeneTree" id="ENSGT00390000017392"/>
<dbReference type="InterPro" id="IPR052831">
    <property type="entry name" value="Apoptosis_promoter"/>
</dbReference>
<dbReference type="OMA" id="EWDMFVV"/>
<feature type="region of interest" description="Disordered" evidence="2">
    <location>
        <begin position="452"/>
        <end position="491"/>
    </location>
</feature>
<proteinExistence type="predicted"/>
<name>A0A3Q0QYR4_AMPCI</name>
<feature type="region of interest" description="Disordered" evidence="2">
    <location>
        <begin position="117"/>
        <end position="136"/>
    </location>
</feature>
<evidence type="ECO:0000313" key="4">
    <source>
        <dbReference type="Proteomes" id="UP000261340"/>
    </source>
</evidence>
<reference evidence="3" key="1">
    <citation type="submission" date="2025-08" db="UniProtKB">
        <authorList>
            <consortium name="Ensembl"/>
        </authorList>
    </citation>
    <scope>IDENTIFICATION</scope>
</reference>
<feature type="coiled-coil region" evidence="1">
    <location>
        <begin position="304"/>
        <end position="334"/>
    </location>
</feature>
<sequence length="491" mass="56367">MDSTYGSDIKPSACNGGYLHTELTAPPWTPPPTYDGHSYGAGFGRSRFVQPYGFDPSVPPPGFGCPPPGHFLSVAPPASVNDYSSAGTPACQPPRPHAPRYDREPALDFTRWQHEGLRPAGTGLAPQPDDDVARQRRRDAQWITRFLQTRGRSSRRAQSPQQQQPQLSSIPALRDALYGAAELVSRLEEICHTLNHNLHNDSVWSDHYLRALRVKVELQDKVNLLRDSECLDQLKTKVSRAARRRVRRLRARKEAQIEEQHAEERRSQKEAAIDKWRMKLMQEVEEKKKEQDLKLAADSVLCEVRKKQADVKRMQDILRSLEKLRRLRKEAVSKKGIVTELQSDEVFSSRLEQLRTVMKKRTAVYSAEEKALMVMLEGEQEEERRREQERRARKERERQLQRKHRVDSMLFGGSEEFPADCALQPFRDYYSQAEHSLRALIQIRKEWDTFLVPADHPDSSSVPQSWILPDPPSDQAWASALQTADTDRDSL</sequence>
<feature type="coiled-coil region" evidence="1">
    <location>
        <begin position="239"/>
        <end position="272"/>
    </location>
</feature>
<keyword evidence="1" id="KW-0175">Coiled coil</keyword>
<protein>
    <submittedName>
        <fullName evidence="3">Programmed cell death 7</fullName>
    </submittedName>
</protein>
<organism evidence="3 4">
    <name type="scientific">Amphilophus citrinellus</name>
    <name type="common">Midas cichlid</name>
    <name type="synonym">Cichlasoma citrinellum</name>
    <dbReference type="NCBI Taxonomy" id="61819"/>
    <lineage>
        <taxon>Eukaryota</taxon>
        <taxon>Metazoa</taxon>
        <taxon>Chordata</taxon>
        <taxon>Craniata</taxon>
        <taxon>Vertebrata</taxon>
        <taxon>Euteleostomi</taxon>
        <taxon>Actinopterygii</taxon>
        <taxon>Neopterygii</taxon>
        <taxon>Teleostei</taxon>
        <taxon>Neoteleostei</taxon>
        <taxon>Acanthomorphata</taxon>
        <taxon>Ovalentaria</taxon>
        <taxon>Cichlomorphae</taxon>
        <taxon>Cichliformes</taxon>
        <taxon>Cichlidae</taxon>
        <taxon>New World cichlids</taxon>
        <taxon>Cichlasomatinae</taxon>
        <taxon>Heroini</taxon>
        <taxon>Amphilophus</taxon>
    </lineage>
</organism>
<dbReference type="AlphaFoldDB" id="A0A3Q0QYR4"/>
<dbReference type="GO" id="GO:0005689">
    <property type="term" value="C:U12-type spliceosomal complex"/>
    <property type="evidence" value="ECO:0007669"/>
    <property type="project" value="TreeGrafter"/>
</dbReference>
<dbReference type="Proteomes" id="UP000261340">
    <property type="component" value="Unplaced"/>
</dbReference>